<organism evidence="10 11">
    <name type="scientific">Pseudooceanicola lipolyticus</name>
    <dbReference type="NCBI Taxonomy" id="2029104"/>
    <lineage>
        <taxon>Bacteria</taxon>
        <taxon>Pseudomonadati</taxon>
        <taxon>Pseudomonadota</taxon>
        <taxon>Alphaproteobacteria</taxon>
        <taxon>Rhodobacterales</taxon>
        <taxon>Paracoccaceae</taxon>
        <taxon>Pseudooceanicola</taxon>
    </lineage>
</organism>
<feature type="transmembrane region" description="Helical" evidence="7">
    <location>
        <begin position="247"/>
        <end position="277"/>
    </location>
</feature>
<dbReference type="Gene3D" id="2.30.30.60">
    <property type="match status" value="1"/>
</dbReference>
<evidence type="ECO:0000313" key="10">
    <source>
        <dbReference type="EMBL" id="PJE36349.1"/>
    </source>
</evidence>
<dbReference type="InterPro" id="IPR011066">
    <property type="entry name" value="MscS_channel_C_sf"/>
</dbReference>
<evidence type="ECO:0000259" key="9">
    <source>
        <dbReference type="Pfam" id="PF21082"/>
    </source>
</evidence>
<evidence type="ECO:0000313" key="11">
    <source>
        <dbReference type="Proteomes" id="UP000231553"/>
    </source>
</evidence>
<dbReference type="InterPro" id="IPR006685">
    <property type="entry name" value="MscS_channel_2nd"/>
</dbReference>
<dbReference type="InterPro" id="IPR049278">
    <property type="entry name" value="MS_channel_C"/>
</dbReference>
<keyword evidence="5 7" id="KW-1133">Transmembrane helix</keyword>
<feature type="transmembrane region" description="Helical" evidence="7">
    <location>
        <begin position="84"/>
        <end position="103"/>
    </location>
</feature>
<dbReference type="PANTHER" id="PTHR30347:SF1">
    <property type="entry name" value="MECHANOSENSITIVE CHANNEL MSCK"/>
    <property type="match status" value="1"/>
</dbReference>
<dbReference type="SUPFAM" id="SSF82689">
    <property type="entry name" value="Mechanosensitive channel protein MscS (YggB), C-terminal domain"/>
    <property type="match status" value="1"/>
</dbReference>
<feature type="transmembrane region" description="Helical" evidence="7">
    <location>
        <begin position="176"/>
        <end position="198"/>
    </location>
</feature>
<evidence type="ECO:0000256" key="2">
    <source>
        <dbReference type="ARBA" id="ARBA00008017"/>
    </source>
</evidence>
<protein>
    <submittedName>
        <fullName evidence="10">Mechanosensitive ion channel protein</fullName>
    </submittedName>
</protein>
<feature type="transmembrane region" description="Helical" evidence="7">
    <location>
        <begin position="140"/>
        <end position="156"/>
    </location>
</feature>
<evidence type="ECO:0000256" key="7">
    <source>
        <dbReference type="SAM" id="Phobius"/>
    </source>
</evidence>
<proteinExistence type="inferred from homology"/>
<comment type="subcellular location">
    <subcellularLocation>
        <location evidence="1">Cell membrane</location>
        <topology evidence="1">Multi-pass membrane protein</topology>
    </subcellularLocation>
</comment>
<keyword evidence="3" id="KW-1003">Cell membrane</keyword>
<dbReference type="InterPro" id="IPR052702">
    <property type="entry name" value="MscS-like_channel"/>
</dbReference>
<accession>A0A2M8J0Q4</accession>
<reference evidence="10 11" key="1">
    <citation type="journal article" date="2018" name="Int. J. Syst. Evol. Microbiol.">
        <title>Pseudooceanicola lipolyticus sp. nov., a marine alphaproteobacterium, reclassification of Oceanicola flagellatus as Pseudooceanicola flagellatus comb. nov. and emended description of the genus Pseudooceanicola.</title>
        <authorList>
            <person name="Huang M.-M."/>
            <person name="Guo L.-L."/>
            <person name="Wu Y.-H."/>
            <person name="Lai Q.-L."/>
            <person name="Shao Z.-Z."/>
            <person name="Wang C.-S."/>
            <person name="Wu M."/>
            <person name="Xu X.-W."/>
        </authorList>
    </citation>
    <scope>NUCLEOTIDE SEQUENCE [LARGE SCALE GENOMIC DNA]</scope>
    <source>
        <strain evidence="10 11">157</strain>
    </source>
</reference>
<evidence type="ECO:0000256" key="4">
    <source>
        <dbReference type="ARBA" id="ARBA00022692"/>
    </source>
</evidence>
<feature type="transmembrane region" description="Helical" evidence="7">
    <location>
        <begin position="219"/>
        <end position="241"/>
    </location>
</feature>
<dbReference type="InterPro" id="IPR023408">
    <property type="entry name" value="MscS_beta-dom_sf"/>
</dbReference>
<dbReference type="AlphaFoldDB" id="A0A2M8J0Q4"/>
<gene>
    <name evidence="10" type="ORF">CVM52_12530</name>
</gene>
<keyword evidence="6 7" id="KW-0472">Membrane</keyword>
<dbReference type="GO" id="GO:0008381">
    <property type="term" value="F:mechanosensitive monoatomic ion channel activity"/>
    <property type="evidence" value="ECO:0007669"/>
    <property type="project" value="UniProtKB-ARBA"/>
</dbReference>
<comment type="similarity">
    <text evidence="2">Belongs to the MscS (TC 1.A.23) family.</text>
</comment>
<dbReference type="SUPFAM" id="SSF82861">
    <property type="entry name" value="Mechanosensitive channel protein MscS (YggB), transmembrane region"/>
    <property type="match status" value="1"/>
</dbReference>
<dbReference type="Proteomes" id="UP000231553">
    <property type="component" value="Unassembled WGS sequence"/>
</dbReference>
<dbReference type="SUPFAM" id="SSF50182">
    <property type="entry name" value="Sm-like ribonucleoproteins"/>
    <property type="match status" value="1"/>
</dbReference>
<evidence type="ECO:0000256" key="5">
    <source>
        <dbReference type="ARBA" id="ARBA00022989"/>
    </source>
</evidence>
<dbReference type="Gene3D" id="3.30.70.100">
    <property type="match status" value="1"/>
</dbReference>
<dbReference type="PANTHER" id="PTHR30347">
    <property type="entry name" value="POTASSIUM CHANNEL RELATED"/>
    <property type="match status" value="1"/>
</dbReference>
<feature type="domain" description="Mechanosensitive ion channel MscS" evidence="8">
    <location>
        <begin position="265"/>
        <end position="331"/>
    </location>
</feature>
<keyword evidence="11" id="KW-1185">Reference proteome</keyword>
<dbReference type="Gene3D" id="1.10.287.1260">
    <property type="match status" value="1"/>
</dbReference>
<feature type="domain" description="Mechanosensitive ion channel MscS C-terminal" evidence="9">
    <location>
        <begin position="342"/>
        <end position="422"/>
    </location>
</feature>
<dbReference type="Pfam" id="PF00924">
    <property type="entry name" value="MS_channel_2nd"/>
    <property type="match status" value="1"/>
</dbReference>
<sequence>MEPQSSFTSLAETAEWLWAEGLRWFYLLVTPGWRQYQLFIILGLIVLAWLLRALAAPRLQEWARAREGWPKWRLRLLVQVRKRLALIFFTLLSGAVYVVMQQVTWPSRSYLIGVAATLAMVWLIIGFVTRAVRNRLLRQILTWGLWIYATLFALNATDDVARILDGVTLGIGDLSLSLLTLLKALVLIVVMMAVARLATRSAGSALTRNEDLSPSMRVLAVKSVQVVIYGIVGIVGIRALGFDLTGLALLSGAIGVGIGFGLQKVISNLVSGIIILLDKSIKPGDVISLGDTFGWIDSLGARYVSVVTRDGKEYLIPNEDLITSQVVNWSHTNKFVRLDIFFGTSYGDNPHEVRKIAVAAAESVDRVLTHPNRPVCHMTGFGDSSVDYILRFWISDPTGGLTNIRGQVYLALWDAFAENGVTFPFPQREVRVLEGSVLETRRPGAPPEEG</sequence>
<comment type="caution">
    <text evidence="10">The sequence shown here is derived from an EMBL/GenBank/DDBJ whole genome shotgun (WGS) entry which is preliminary data.</text>
</comment>
<feature type="transmembrane region" description="Helical" evidence="7">
    <location>
        <begin position="109"/>
        <end position="128"/>
    </location>
</feature>
<dbReference type="InterPro" id="IPR011014">
    <property type="entry name" value="MscS_channel_TM-2"/>
</dbReference>
<keyword evidence="4 7" id="KW-0812">Transmembrane</keyword>
<feature type="transmembrane region" description="Helical" evidence="7">
    <location>
        <begin position="36"/>
        <end position="55"/>
    </location>
</feature>
<dbReference type="OrthoDB" id="9799209at2"/>
<dbReference type="InterPro" id="IPR010920">
    <property type="entry name" value="LSM_dom_sf"/>
</dbReference>
<evidence type="ECO:0000256" key="1">
    <source>
        <dbReference type="ARBA" id="ARBA00004651"/>
    </source>
</evidence>
<dbReference type="RefSeq" id="WP_100162835.1">
    <property type="nucleotide sequence ID" value="NZ_PGTB01000046.1"/>
</dbReference>
<evidence type="ECO:0000259" key="8">
    <source>
        <dbReference type="Pfam" id="PF00924"/>
    </source>
</evidence>
<dbReference type="Pfam" id="PF21082">
    <property type="entry name" value="MS_channel_3rd"/>
    <property type="match status" value="1"/>
</dbReference>
<evidence type="ECO:0000256" key="6">
    <source>
        <dbReference type="ARBA" id="ARBA00023136"/>
    </source>
</evidence>
<dbReference type="EMBL" id="PGTB01000046">
    <property type="protein sequence ID" value="PJE36349.1"/>
    <property type="molecule type" value="Genomic_DNA"/>
</dbReference>
<evidence type="ECO:0000256" key="3">
    <source>
        <dbReference type="ARBA" id="ARBA00022475"/>
    </source>
</evidence>
<name>A0A2M8J0Q4_9RHOB</name>
<dbReference type="GO" id="GO:0005886">
    <property type="term" value="C:plasma membrane"/>
    <property type="evidence" value="ECO:0007669"/>
    <property type="project" value="UniProtKB-SubCell"/>
</dbReference>